<dbReference type="PANTHER" id="PTHR42923:SF26">
    <property type="entry name" value="FMN REDUCTASE LOT6, PUTATIVE (AFU_ORTHOLOGUE AFUA_7G06600)-RELATED"/>
    <property type="match status" value="1"/>
</dbReference>
<dbReference type="Gene3D" id="3.30.70.1990">
    <property type="match status" value="1"/>
</dbReference>
<dbReference type="OrthoDB" id="68575at2759"/>
<dbReference type="Proteomes" id="UP000240883">
    <property type="component" value="Unassembled WGS sequence"/>
</dbReference>
<proteinExistence type="predicted"/>
<dbReference type="Gene3D" id="3.50.50.60">
    <property type="entry name" value="FAD/NAD(P)-binding domain"/>
    <property type="match status" value="1"/>
</dbReference>
<sequence>MKSSVAFSYFLSLAYPAISAAQDYESFSAANTIERDIAVIGGGSSGTYAAIRLKDLGKKVVVIEKEKELGGHVNTYTAPGGVSVNYGVSNFQNYTVVRNFFARLNVPIAANGGSTTTSRYVDFKTGTVLPNGTMPTANFTGYFEQLTKYPYLEYGWDLPEPVPEDLLLPFGQFIEKYNLQSVAYTLSLFTPAQGNVLNATTIHVLKQVDRHYLEGVFGANVGPASRNAHEIFDNALTDLGADALLNSTVQNASRSGNSVRLIVKTPSGNKLIKAKKLLISAPPKVDILAPFGLDSREKGIFSQFENQALYVGLITNTRLDPAVQYFNVDPSNSLLIPQDPASPMVWATAAEGVYWAWYKSPARIPEAEVRAQMVAAVQRIAPGSQPRFLAYSDHSPAGVTASADKIRGRFYDELKGLQGYRNTWYTGSAWVSDHSARLWNFTEYEVIPRMLT</sequence>
<dbReference type="Gene3D" id="1.10.405.20">
    <property type="match status" value="1"/>
</dbReference>
<keyword evidence="1" id="KW-0732">Signal</keyword>
<accession>A0A2T2NN33</accession>
<name>A0A2T2NN33_CORCC</name>
<evidence type="ECO:0000313" key="2">
    <source>
        <dbReference type="EMBL" id="PSN66468.1"/>
    </source>
</evidence>
<dbReference type="InterPro" id="IPR036188">
    <property type="entry name" value="FAD/NAD-bd_sf"/>
</dbReference>
<dbReference type="GO" id="GO:0016491">
    <property type="term" value="F:oxidoreductase activity"/>
    <property type="evidence" value="ECO:0007669"/>
    <property type="project" value="TreeGrafter"/>
</dbReference>
<protein>
    <submittedName>
        <fullName evidence="2">FAD/NAD(P)-binding domain-containing protein</fullName>
    </submittedName>
</protein>
<organism evidence="2 3">
    <name type="scientific">Corynespora cassiicola Philippines</name>
    <dbReference type="NCBI Taxonomy" id="1448308"/>
    <lineage>
        <taxon>Eukaryota</taxon>
        <taxon>Fungi</taxon>
        <taxon>Dikarya</taxon>
        <taxon>Ascomycota</taxon>
        <taxon>Pezizomycotina</taxon>
        <taxon>Dothideomycetes</taxon>
        <taxon>Pleosporomycetidae</taxon>
        <taxon>Pleosporales</taxon>
        <taxon>Corynesporascaceae</taxon>
        <taxon>Corynespora</taxon>
    </lineage>
</organism>
<evidence type="ECO:0000313" key="3">
    <source>
        <dbReference type="Proteomes" id="UP000240883"/>
    </source>
</evidence>
<feature type="chain" id="PRO_5015504806" evidence="1">
    <location>
        <begin position="22"/>
        <end position="452"/>
    </location>
</feature>
<dbReference type="Pfam" id="PF13450">
    <property type="entry name" value="NAD_binding_8"/>
    <property type="match status" value="1"/>
</dbReference>
<keyword evidence="3" id="KW-1185">Reference proteome</keyword>
<dbReference type="EMBL" id="KZ678136">
    <property type="protein sequence ID" value="PSN66468.1"/>
    <property type="molecule type" value="Genomic_DNA"/>
</dbReference>
<reference evidence="2 3" key="1">
    <citation type="journal article" date="2018" name="Front. Microbiol.">
        <title>Genome-Wide Analysis of Corynespora cassiicola Leaf Fall Disease Putative Effectors.</title>
        <authorList>
            <person name="Lopez D."/>
            <person name="Ribeiro S."/>
            <person name="Label P."/>
            <person name="Fumanal B."/>
            <person name="Venisse J.S."/>
            <person name="Kohler A."/>
            <person name="de Oliveira R.R."/>
            <person name="Labutti K."/>
            <person name="Lipzen A."/>
            <person name="Lail K."/>
            <person name="Bauer D."/>
            <person name="Ohm R.A."/>
            <person name="Barry K.W."/>
            <person name="Spatafora J."/>
            <person name="Grigoriev I.V."/>
            <person name="Martin F.M."/>
            <person name="Pujade-Renaud V."/>
        </authorList>
    </citation>
    <scope>NUCLEOTIDE SEQUENCE [LARGE SCALE GENOMIC DNA]</scope>
    <source>
        <strain evidence="2 3">Philippines</strain>
    </source>
</reference>
<dbReference type="PANTHER" id="PTHR42923">
    <property type="entry name" value="PROTOPORPHYRINOGEN OXIDASE"/>
    <property type="match status" value="1"/>
</dbReference>
<evidence type="ECO:0000256" key="1">
    <source>
        <dbReference type="SAM" id="SignalP"/>
    </source>
</evidence>
<dbReference type="SUPFAM" id="SSF51905">
    <property type="entry name" value="FAD/NAD(P)-binding domain"/>
    <property type="match status" value="1"/>
</dbReference>
<dbReference type="AlphaFoldDB" id="A0A2T2NN33"/>
<dbReference type="InterPro" id="IPR050464">
    <property type="entry name" value="Zeta_carotene_desat/Oxidored"/>
</dbReference>
<gene>
    <name evidence="2" type="ORF">BS50DRAFT_554784</name>
</gene>
<feature type="signal peptide" evidence="1">
    <location>
        <begin position="1"/>
        <end position="21"/>
    </location>
</feature>